<feature type="non-terminal residue" evidence="2">
    <location>
        <position position="1"/>
    </location>
</feature>
<evidence type="ECO:0000256" key="1">
    <source>
        <dbReference type="SAM" id="MobiDB-lite"/>
    </source>
</evidence>
<sequence>MVIRQVRAARRPAWLDPLRSWTGRAGQNPLIALSGPSLWNHVPKPRPAAYPEPTGAQWAARAV</sequence>
<reference evidence="2 3" key="1">
    <citation type="submission" date="2017-11" db="EMBL/GenBank/DDBJ databases">
        <title>De novo assembly and phasing of dikaryotic genomes from two isolates of Puccinia coronata f. sp. avenae, the causal agent of oat crown rust.</title>
        <authorList>
            <person name="Miller M.E."/>
            <person name="Zhang Y."/>
            <person name="Omidvar V."/>
            <person name="Sperschneider J."/>
            <person name="Schwessinger B."/>
            <person name="Raley C."/>
            <person name="Palmer J.M."/>
            <person name="Garnica D."/>
            <person name="Upadhyaya N."/>
            <person name="Rathjen J."/>
            <person name="Taylor J.M."/>
            <person name="Park R.F."/>
            <person name="Dodds P.N."/>
            <person name="Hirsch C.D."/>
            <person name="Kianian S.F."/>
            <person name="Figueroa M."/>
        </authorList>
    </citation>
    <scope>NUCLEOTIDE SEQUENCE [LARGE SCALE GENOMIC DNA]</scope>
    <source>
        <strain evidence="2">12SD80</strain>
    </source>
</reference>
<organism evidence="2 3">
    <name type="scientific">Puccinia coronata f. sp. avenae</name>
    <dbReference type="NCBI Taxonomy" id="200324"/>
    <lineage>
        <taxon>Eukaryota</taxon>
        <taxon>Fungi</taxon>
        <taxon>Dikarya</taxon>
        <taxon>Basidiomycota</taxon>
        <taxon>Pucciniomycotina</taxon>
        <taxon>Pucciniomycetes</taxon>
        <taxon>Pucciniales</taxon>
        <taxon>Pucciniaceae</taxon>
        <taxon>Puccinia</taxon>
    </lineage>
</organism>
<proteinExistence type="predicted"/>
<dbReference type="Proteomes" id="UP000235392">
    <property type="component" value="Unassembled WGS sequence"/>
</dbReference>
<evidence type="ECO:0000313" key="3">
    <source>
        <dbReference type="Proteomes" id="UP000235392"/>
    </source>
</evidence>
<name>A0A2N5UG05_9BASI</name>
<feature type="region of interest" description="Disordered" evidence="1">
    <location>
        <begin position="44"/>
        <end position="63"/>
    </location>
</feature>
<dbReference type="EMBL" id="PGCI01000156">
    <property type="protein sequence ID" value="PLW36668.1"/>
    <property type="molecule type" value="Genomic_DNA"/>
</dbReference>
<gene>
    <name evidence="2" type="ORF">PCASD_14151</name>
</gene>
<evidence type="ECO:0000313" key="2">
    <source>
        <dbReference type="EMBL" id="PLW36668.1"/>
    </source>
</evidence>
<protein>
    <submittedName>
        <fullName evidence="2">Uncharacterized protein</fullName>
    </submittedName>
</protein>
<dbReference type="AlphaFoldDB" id="A0A2N5UG05"/>
<comment type="caution">
    <text evidence="2">The sequence shown here is derived from an EMBL/GenBank/DDBJ whole genome shotgun (WGS) entry which is preliminary data.</text>
</comment>
<accession>A0A2N5UG05</accession>